<comment type="caution">
    <text evidence="5">The sequence shown here is derived from an EMBL/GenBank/DDBJ whole genome shotgun (WGS) entry which is preliminary data.</text>
</comment>
<keyword evidence="3" id="KW-0645">Protease</keyword>
<evidence type="ECO:0000259" key="4">
    <source>
        <dbReference type="Pfam" id="PF10502"/>
    </source>
</evidence>
<comment type="catalytic activity">
    <reaction evidence="3">
        <text>Cleavage of hydrophobic, N-terminal signal or leader sequences from secreted and periplasmic proteins.</text>
        <dbReference type="EC" id="3.4.21.89"/>
    </reaction>
</comment>
<keyword evidence="3 5" id="KW-0378">Hydrolase</keyword>
<proteinExistence type="inferred from homology"/>
<dbReference type="Proteomes" id="UP000746503">
    <property type="component" value="Unassembled WGS sequence"/>
</dbReference>
<keyword evidence="3" id="KW-0472">Membrane</keyword>
<dbReference type="RefSeq" id="WP_167932064.1">
    <property type="nucleotide sequence ID" value="NZ_JAAVJB010000018.1"/>
</dbReference>
<dbReference type="GO" id="GO:0009003">
    <property type="term" value="F:signal peptidase activity"/>
    <property type="evidence" value="ECO:0007669"/>
    <property type="project" value="UniProtKB-EC"/>
</dbReference>
<dbReference type="CDD" id="cd06530">
    <property type="entry name" value="S26_SPase_I"/>
    <property type="match status" value="1"/>
</dbReference>
<keyword evidence="3" id="KW-0812">Transmembrane</keyword>
<dbReference type="PANTHER" id="PTHR43390">
    <property type="entry name" value="SIGNAL PEPTIDASE I"/>
    <property type="match status" value="1"/>
</dbReference>
<dbReference type="SUPFAM" id="SSF51306">
    <property type="entry name" value="LexA/Signal peptidase"/>
    <property type="match status" value="1"/>
</dbReference>
<dbReference type="InterPro" id="IPR019533">
    <property type="entry name" value="Peptidase_S26"/>
</dbReference>
<dbReference type="EC" id="3.4.21.89" evidence="3"/>
<comment type="similarity">
    <text evidence="2 3">Belongs to the peptidase S26 family.</text>
</comment>
<evidence type="ECO:0000313" key="5">
    <source>
        <dbReference type="EMBL" id="NJP65536.1"/>
    </source>
</evidence>
<keyword evidence="3" id="KW-1133">Transmembrane helix</keyword>
<organism evidence="5 6">
    <name type="scientific">Streptomyces spiramenti</name>
    <dbReference type="NCBI Taxonomy" id="2720606"/>
    <lineage>
        <taxon>Bacteria</taxon>
        <taxon>Bacillati</taxon>
        <taxon>Actinomycetota</taxon>
        <taxon>Actinomycetes</taxon>
        <taxon>Kitasatosporales</taxon>
        <taxon>Streptomycetaceae</taxon>
        <taxon>Streptomyces</taxon>
    </lineage>
</organism>
<evidence type="ECO:0000256" key="1">
    <source>
        <dbReference type="ARBA" id="ARBA00004401"/>
    </source>
</evidence>
<gene>
    <name evidence="5" type="primary">lepB</name>
    <name evidence="5" type="ORF">HCJ92_04350</name>
</gene>
<keyword evidence="6" id="KW-1185">Reference proteome</keyword>
<name>A0ABX1AHZ3_9ACTN</name>
<dbReference type="Gene3D" id="2.10.109.10">
    <property type="entry name" value="Umud Fragment, subunit A"/>
    <property type="match status" value="1"/>
</dbReference>
<feature type="domain" description="Peptidase S26" evidence="4">
    <location>
        <begin position="20"/>
        <end position="176"/>
    </location>
</feature>
<feature type="transmembrane region" description="Helical" evidence="3">
    <location>
        <begin position="12"/>
        <end position="36"/>
    </location>
</feature>
<comment type="subcellular location">
    <subcellularLocation>
        <location evidence="1">Cell membrane</location>
        <topology evidence="1">Single-pass type II membrane protein</topology>
    </subcellularLocation>
    <subcellularLocation>
        <location evidence="3">Membrane</location>
        <topology evidence="3">Single-pass type II membrane protein</topology>
    </subcellularLocation>
</comment>
<dbReference type="PANTHER" id="PTHR43390:SF1">
    <property type="entry name" value="CHLOROPLAST PROCESSING PEPTIDASE"/>
    <property type="match status" value="1"/>
</dbReference>
<dbReference type="InterPro" id="IPR000223">
    <property type="entry name" value="Pept_S26A_signal_pept_1"/>
</dbReference>
<sequence>MSAARRGRLGRLLANLTVAVGCVLFLGGFVMAAFLYQPYLVPTDSMAPTVSANDRVVAQRIDGHEVRRGDIVVFRDAAWSELPMVKRVVGVGGDHVTCCDEGGLLQVNGNPVPEPYRAGDGPASRHDFDARVPAGELFLLGDERLDSVDSRSLLADGGTGTVAEDAVVARVEAVAWPPGRAGLVSRPGAFAELPGGVSDPGPLRLLVTSTLVGAVLILVGSTTGAITARVARRKA</sequence>
<accession>A0ABX1AHZ3</accession>
<dbReference type="PRINTS" id="PR00727">
    <property type="entry name" value="LEADERPTASE"/>
</dbReference>
<dbReference type="InterPro" id="IPR036286">
    <property type="entry name" value="LexA/Signal_pep-like_sf"/>
</dbReference>
<protein>
    <recommendedName>
        <fullName evidence="3">Signal peptidase I</fullName>
        <ecNumber evidence="3">3.4.21.89</ecNumber>
    </recommendedName>
</protein>
<reference evidence="5 6" key="1">
    <citation type="submission" date="2020-03" db="EMBL/GenBank/DDBJ databases">
        <title>Draft genome of Streptomyces sp. ventii, isolated from the Axial Seamount in the Pacific Ocean, and resequencing of the two type strains Streptomyces lonarensis strain NCL 716 and Streptomyces bohaiensis strain 11A07.</title>
        <authorList>
            <person name="Loughran R.M."/>
            <person name="Pfannmuller K.M."/>
            <person name="Wasson B.J."/>
            <person name="Deadmond M.C."/>
            <person name="Paddock B.E."/>
            <person name="Koyack M.J."/>
            <person name="Gallegos D.A."/>
            <person name="Mitchell E.A."/>
            <person name="Ushijima B."/>
            <person name="Saw J.H."/>
            <person name="Mcphail K.L."/>
            <person name="Videau P."/>
        </authorList>
    </citation>
    <scope>NUCLEOTIDE SEQUENCE [LARGE SCALE GENOMIC DNA]</scope>
    <source>
        <strain evidence="6">5675061</strain>
    </source>
</reference>
<dbReference type="NCBIfam" id="TIGR02227">
    <property type="entry name" value="sigpep_I_bact"/>
    <property type="match status" value="1"/>
</dbReference>
<comment type="caution">
    <text evidence="3">Lacks conserved residue(s) required for the propagation of feature annotation.</text>
</comment>
<dbReference type="PROSITE" id="PS51257">
    <property type="entry name" value="PROKAR_LIPOPROTEIN"/>
    <property type="match status" value="1"/>
</dbReference>
<dbReference type="EMBL" id="JAAVJB010000018">
    <property type="protein sequence ID" value="NJP65536.1"/>
    <property type="molecule type" value="Genomic_DNA"/>
</dbReference>
<evidence type="ECO:0000256" key="2">
    <source>
        <dbReference type="ARBA" id="ARBA00009370"/>
    </source>
</evidence>
<dbReference type="Pfam" id="PF10502">
    <property type="entry name" value="Peptidase_S26"/>
    <property type="match status" value="1"/>
</dbReference>
<evidence type="ECO:0000256" key="3">
    <source>
        <dbReference type="RuleBase" id="RU362042"/>
    </source>
</evidence>
<evidence type="ECO:0000313" key="6">
    <source>
        <dbReference type="Proteomes" id="UP000746503"/>
    </source>
</evidence>
<feature type="transmembrane region" description="Helical" evidence="3">
    <location>
        <begin position="205"/>
        <end position="228"/>
    </location>
</feature>